<gene>
    <name evidence="2" type="ORF">JEQ12_008433</name>
</gene>
<dbReference type="InterPro" id="IPR042455">
    <property type="entry name" value="DOCK_N_sub1"/>
</dbReference>
<comment type="caution">
    <text evidence="2">The sequence shown here is derived from an EMBL/GenBank/DDBJ whole genome shotgun (WGS) entry which is preliminary data.</text>
</comment>
<evidence type="ECO:0000313" key="3">
    <source>
        <dbReference type="Proteomes" id="UP000664991"/>
    </source>
</evidence>
<dbReference type="GO" id="GO:0007264">
    <property type="term" value="P:small GTPase-mediated signal transduction"/>
    <property type="evidence" value="ECO:0007669"/>
    <property type="project" value="InterPro"/>
</dbReference>
<reference evidence="2 3" key="1">
    <citation type="submission" date="2020-12" db="EMBL/GenBank/DDBJ databases">
        <title>De novo assembly of Tibetan sheep genome.</title>
        <authorList>
            <person name="Li X."/>
        </authorList>
    </citation>
    <scope>NUCLEOTIDE SEQUENCE [LARGE SCALE GENOMIC DNA]</scope>
    <source>
        <tissue evidence="2">Heart</tissue>
    </source>
</reference>
<proteinExistence type="predicted"/>
<dbReference type="GO" id="GO:0005085">
    <property type="term" value="F:guanyl-nucleotide exchange factor activity"/>
    <property type="evidence" value="ECO:0007669"/>
    <property type="project" value="InterPro"/>
</dbReference>
<dbReference type="PANTHER" id="PTHR45653">
    <property type="entry name" value="DEDICATOR OF CYTOKINESIS"/>
    <property type="match status" value="1"/>
</dbReference>
<dbReference type="Pfam" id="PF16172">
    <property type="entry name" value="DOCK_N"/>
    <property type="match status" value="1"/>
</dbReference>
<dbReference type="GO" id="GO:0005886">
    <property type="term" value="C:plasma membrane"/>
    <property type="evidence" value="ECO:0007669"/>
    <property type="project" value="TreeGrafter"/>
</dbReference>
<dbReference type="PANTHER" id="PTHR45653:SF4">
    <property type="entry name" value="DEDICATOR OF CYTOKINESIS PROTEIN 3"/>
    <property type="match status" value="1"/>
</dbReference>
<dbReference type="GO" id="GO:0005737">
    <property type="term" value="C:cytoplasm"/>
    <property type="evidence" value="ECO:0007669"/>
    <property type="project" value="TreeGrafter"/>
</dbReference>
<organism evidence="2 3">
    <name type="scientific">Ovis aries</name>
    <name type="common">Sheep</name>
    <dbReference type="NCBI Taxonomy" id="9940"/>
    <lineage>
        <taxon>Eukaryota</taxon>
        <taxon>Metazoa</taxon>
        <taxon>Chordata</taxon>
        <taxon>Craniata</taxon>
        <taxon>Vertebrata</taxon>
        <taxon>Euteleostomi</taxon>
        <taxon>Mammalia</taxon>
        <taxon>Eutheria</taxon>
        <taxon>Laurasiatheria</taxon>
        <taxon>Artiodactyla</taxon>
        <taxon>Ruminantia</taxon>
        <taxon>Pecora</taxon>
        <taxon>Bovidae</taxon>
        <taxon>Caprinae</taxon>
        <taxon>Ovis</taxon>
    </lineage>
</organism>
<dbReference type="Gene3D" id="2.30.30.40">
    <property type="entry name" value="SH3 Domains"/>
    <property type="match status" value="1"/>
</dbReference>
<protein>
    <recommendedName>
        <fullName evidence="1">Dedicator of cytokinesis N-terminal domain-containing protein</fullName>
    </recommendedName>
</protein>
<dbReference type="Gene3D" id="1.20.1270.350">
    <property type="entry name" value="Dedicator of cytokinesis N-terminal subdomain"/>
    <property type="match status" value="1"/>
</dbReference>
<dbReference type="AlphaFoldDB" id="A0A835ZX70"/>
<feature type="domain" description="Dedicator of cytokinesis N-terminal" evidence="1">
    <location>
        <begin position="59"/>
        <end position="93"/>
    </location>
</feature>
<accession>A0A835ZX70</accession>
<evidence type="ECO:0000313" key="2">
    <source>
        <dbReference type="EMBL" id="KAG5197704.1"/>
    </source>
</evidence>
<sequence length="119" mass="13826">MWTPTEEEKYGVVICSFRGSVPQGLVLEIGETVQILEKCEAKEKYVGVSIDLDLYNLRQYETVVPLEDSIVTEVTATLQEWASLWKQLYVVKKLRIRELEYHNQAEEDRVCLAEETKQD</sequence>
<dbReference type="Proteomes" id="UP000664991">
    <property type="component" value="Unassembled WGS sequence"/>
</dbReference>
<dbReference type="GO" id="GO:0031267">
    <property type="term" value="F:small GTPase binding"/>
    <property type="evidence" value="ECO:0007669"/>
    <property type="project" value="TreeGrafter"/>
</dbReference>
<dbReference type="EMBL" id="JAEMGP010000019">
    <property type="protein sequence ID" value="KAG5197704.1"/>
    <property type="molecule type" value="Genomic_DNA"/>
</dbReference>
<name>A0A835ZX70_SHEEP</name>
<evidence type="ECO:0000259" key="1">
    <source>
        <dbReference type="Pfam" id="PF16172"/>
    </source>
</evidence>
<dbReference type="InterPro" id="IPR026791">
    <property type="entry name" value="DOCK"/>
</dbReference>
<dbReference type="InterPro" id="IPR032376">
    <property type="entry name" value="DOCK_N"/>
</dbReference>